<evidence type="ECO:0000256" key="3">
    <source>
        <dbReference type="SAM" id="Coils"/>
    </source>
</evidence>
<organism evidence="7 8">
    <name type="scientific">Paraclostridium sordellii</name>
    <name type="common">Clostridium sordellii</name>
    <dbReference type="NCBI Taxonomy" id="1505"/>
    <lineage>
        <taxon>Bacteria</taxon>
        <taxon>Bacillati</taxon>
        <taxon>Bacillota</taxon>
        <taxon>Clostridia</taxon>
        <taxon>Peptostreptococcales</taxon>
        <taxon>Peptostreptococcaceae</taxon>
        <taxon>Paraclostridium</taxon>
    </lineage>
</organism>
<dbReference type="InterPro" id="IPR058637">
    <property type="entry name" value="YknX-like_C"/>
</dbReference>
<dbReference type="Pfam" id="PF25990">
    <property type="entry name" value="Beta-barrel_YknX"/>
    <property type="match status" value="1"/>
</dbReference>
<keyword evidence="4" id="KW-0812">Transmembrane</keyword>
<keyword evidence="2 3" id="KW-0175">Coiled coil</keyword>
<feature type="coiled-coil region" evidence="3">
    <location>
        <begin position="103"/>
        <end position="155"/>
    </location>
</feature>
<proteinExistence type="predicted"/>
<evidence type="ECO:0000259" key="5">
    <source>
        <dbReference type="Pfam" id="PF25989"/>
    </source>
</evidence>
<protein>
    <submittedName>
        <fullName evidence="7">ABC transporter permease</fullName>
    </submittedName>
</protein>
<evidence type="ECO:0000256" key="2">
    <source>
        <dbReference type="ARBA" id="ARBA00023054"/>
    </source>
</evidence>
<evidence type="ECO:0000313" key="7">
    <source>
        <dbReference type="EMBL" id="CEO32496.1"/>
    </source>
</evidence>
<evidence type="ECO:0000259" key="6">
    <source>
        <dbReference type="Pfam" id="PF25990"/>
    </source>
</evidence>
<feature type="domain" description="YknX-like beta-barrel" evidence="6">
    <location>
        <begin position="192"/>
        <end position="275"/>
    </location>
</feature>
<dbReference type="AlphaFoldDB" id="A0A9P1PAN9"/>
<dbReference type="InterPro" id="IPR058636">
    <property type="entry name" value="Beta-barrel_YknX"/>
</dbReference>
<accession>A0A9P1PAN9</accession>
<keyword evidence="4" id="KW-0472">Membrane</keyword>
<dbReference type="EMBL" id="CDNY01000003">
    <property type="protein sequence ID" value="CEO32496.1"/>
    <property type="molecule type" value="Genomic_DNA"/>
</dbReference>
<dbReference type="Gene3D" id="2.40.30.170">
    <property type="match status" value="1"/>
</dbReference>
<dbReference type="Gene3D" id="2.40.420.20">
    <property type="match status" value="1"/>
</dbReference>
<keyword evidence="4" id="KW-1133">Transmembrane helix</keyword>
<evidence type="ECO:0000313" key="8">
    <source>
        <dbReference type="Proteomes" id="UP000049685"/>
    </source>
</evidence>
<evidence type="ECO:0000256" key="4">
    <source>
        <dbReference type="SAM" id="Phobius"/>
    </source>
</evidence>
<comment type="subcellular location">
    <subcellularLocation>
        <location evidence="1">Cell envelope</location>
    </subcellularLocation>
</comment>
<feature type="domain" description="YknX-like C-terminal permuted SH3-like" evidence="5">
    <location>
        <begin position="283"/>
        <end position="349"/>
    </location>
</feature>
<dbReference type="PANTHER" id="PTHR32347:SF14">
    <property type="entry name" value="EFFLUX SYSTEM COMPONENT YKNX-RELATED"/>
    <property type="match status" value="1"/>
</dbReference>
<sequence>MKKSIKLSKKQTIIGGIVVISIFAGGFTIVKKVQGNKQSEAVMQATPEIYTVPGKEKIFVNGKIVPAKKEDFSVDGEKGILDTIKVEDGQNVEQGQQLFICKNETVISEIEDLKEQIKVKENEKNNLNNLEEEQKKSIDLEIGQMNNKIKSLESKAYQTVYAPFSGKIYINEKTQNGEQSPSLMTLETNEFYIKGQASEQDLSKINIDQEVDILVYSTKEKFKGKVISIGERPSTDQNEGNMSGNQNMSYYDIKISFLENQDLSKVKNGFHVQSTIEASNNKIKVPYTALIQEDEKKFVYKVIDGIVYKQEVKAEEVTDEFATIVEGVGENDEVIRYSDDKGIKEGQNIYEGQGVASEGEVK</sequence>
<dbReference type="Proteomes" id="UP000049685">
    <property type="component" value="Unassembled WGS sequence"/>
</dbReference>
<name>A0A9P1PAN9_PARSO</name>
<feature type="transmembrane region" description="Helical" evidence="4">
    <location>
        <begin position="12"/>
        <end position="30"/>
    </location>
</feature>
<dbReference type="Pfam" id="PF25989">
    <property type="entry name" value="YknX_C"/>
    <property type="match status" value="1"/>
</dbReference>
<dbReference type="SUPFAM" id="SSF111369">
    <property type="entry name" value="HlyD-like secretion proteins"/>
    <property type="match status" value="1"/>
</dbReference>
<dbReference type="PANTHER" id="PTHR32347">
    <property type="entry name" value="EFFLUX SYSTEM COMPONENT YKNX-RELATED"/>
    <property type="match status" value="1"/>
</dbReference>
<reference evidence="8" key="1">
    <citation type="submission" date="2015-01" db="EMBL/GenBank/DDBJ databases">
        <authorList>
            <person name="Aslett A.Martin."/>
            <person name="De Silva Nishadi"/>
        </authorList>
    </citation>
    <scope>NUCLEOTIDE SEQUENCE [LARGE SCALE GENOMIC DNA]</scope>
    <source>
        <strain evidence="8">UMC4404</strain>
    </source>
</reference>
<dbReference type="InterPro" id="IPR050465">
    <property type="entry name" value="UPF0194_transport"/>
</dbReference>
<dbReference type="GO" id="GO:0030313">
    <property type="term" value="C:cell envelope"/>
    <property type="evidence" value="ECO:0007669"/>
    <property type="project" value="UniProtKB-SubCell"/>
</dbReference>
<dbReference type="RefSeq" id="WP_055329449.1">
    <property type="nucleotide sequence ID" value="NZ_BDJI01000002.1"/>
</dbReference>
<comment type="caution">
    <text evidence="7">The sequence shown here is derived from an EMBL/GenBank/DDBJ whole genome shotgun (WGS) entry which is preliminary data.</text>
</comment>
<evidence type="ECO:0000256" key="1">
    <source>
        <dbReference type="ARBA" id="ARBA00004196"/>
    </source>
</evidence>
<gene>
    <name evidence="7" type="ORF">UMC4404_04761</name>
</gene>